<dbReference type="Proteomes" id="UP000521868">
    <property type="component" value="Unassembled WGS sequence"/>
</dbReference>
<protein>
    <submittedName>
        <fullName evidence="2">DUF2249 domain-containing protein</fullName>
    </submittedName>
</protein>
<name>A0A7X6DC87_9BURK</name>
<comment type="caution">
    <text evidence="2">The sequence shown here is derived from an EMBL/GenBank/DDBJ whole genome shotgun (WGS) entry which is preliminary data.</text>
</comment>
<sequence length="97" mass="10454">MNQTATATTLDVRVLPCEQRRELIFSTFDGLAAGGSMEIVNDHDIKPLQGVFENLVPGKFSWEYLQKGPDLWRVAITKIGAARTGGQCCGSCGGDGH</sequence>
<dbReference type="InterPro" id="IPR018720">
    <property type="entry name" value="DUF2249"/>
</dbReference>
<gene>
    <name evidence="2" type="ORF">RAMLITH_01350</name>
</gene>
<dbReference type="EMBL" id="VTOX01000001">
    <property type="protein sequence ID" value="NKE64453.1"/>
    <property type="molecule type" value="Genomic_DNA"/>
</dbReference>
<proteinExistence type="predicted"/>
<organism evidence="2 3">
    <name type="scientific">Ramlibacter lithotrophicus</name>
    <dbReference type="NCBI Taxonomy" id="2606681"/>
    <lineage>
        <taxon>Bacteria</taxon>
        <taxon>Pseudomonadati</taxon>
        <taxon>Pseudomonadota</taxon>
        <taxon>Betaproteobacteria</taxon>
        <taxon>Burkholderiales</taxon>
        <taxon>Comamonadaceae</taxon>
        <taxon>Ramlibacter</taxon>
    </lineage>
</organism>
<reference evidence="2 3" key="1">
    <citation type="journal article" date="2020" name="Nature">
        <title>Bacterial chemolithoautotrophy via manganese oxidation.</title>
        <authorList>
            <person name="Yu H."/>
            <person name="Leadbetter J.R."/>
        </authorList>
    </citation>
    <scope>NUCLEOTIDE SEQUENCE [LARGE SCALE GENOMIC DNA]</scope>
    <source>
        <strain evidence="2 3">RBP-1</strain>
    </source>
</reference>
<evidence type="ECO:0000259" key="1">
    <source>
        <dbReference type="Pfam" id="PF10006"/>
    </source>
</evidence>
<accession>A0A7X6DC87</accession>
<dbReference type="AlphaFoldDB" id="A0A7X6DC87"/>
<dbReference type="Pfam" id="PF10006">
    <property type="entry name" value="DUF2249"/>
    <property type="match status" value="1"/>
</dbReference>
<dbReference type="RefSeq" id="WP_168105540.1">
    <property type="nucleotide sequence ID" value="NZ_VTOX01000001.1"/>
</dbReference>
<keyword evidence="3" id="KW-1185">Reference proteome</keyword>
<feature type="domain" description="DUF2249" evidence="1">
    <location>
        <begin position="9"/>
        <end position="78"/>
    </location>
</feature>
<evidence type="ECO:0000313" key="2">
    <source>
        <dbReference type="EMBL" id="NKE64453.1"/>
    </source>
</evidence>
<evidence type="ECO:0000313" key="3">
    <source>
        <dbReference type="Proteomes" id="UP000521868"/>
    </source>
</evidence>